<evidence type="ECO:0000256" key="3">
    <source>
        <dbReference type="ARBA" id="ARBA00013893"/>
    </source>
</evidence>
<evidence type="ECO:0000256" key="14">
    <source>
        <dbReference type="ARBA" id="ARBA00033263"/>
    </source>
</evidence>
<keyword evidence="8" id="KW-0735">Signal-anchor</keyword>
<comment type="subunit">
    <text evidence="16">Homotrimer, and heterotrimer of either two LTB and one LTA subunits or (less prevalent) two LTA and one LTB subunits. Interacts with TNFRSF14.</text>
</comment>
<protein>
    <recommendedName>
        <fullName evidence="4">Lymphotoxin-alpha</fullName>
    </recommendedName>
    <alternativeName>
        <fullName evidence="12">TNF-alpha</fullName>
    </alternativeName>
    <alternativeName>
        <fullName evidence="13">TNF-beta</fullName>
    </alternativeName>
    <alternativeName>
        <fullName evidence="3">Tumor necrosis factor</fullName>
    </alternativeName>
    <alternativeName>
        <fullName evidence="14">Tumor necrosis factor ligand superfamily member 1</fullName>
    </alternativeName>
</protein>
<organism evidence="19 20">
    <name type="scientific">Chelydra serpentina</name>
    <name type="common">Snapping turtle</name>
    <name type="synonym">Testudo serpentina</name>
    <dbReference type="NCBI Taxonomy" id="8475"/>
    <lineage>
        <taxon>Eukaryota</taxon>
        <taxon>Metazoa</taxon>
        <taxon>Chordata</taxon>
        <taxon>Craniata</taxon>
        <taxon>Vertebrata</taxon>
        <taxon>Euteleostomi</taxon>
        <taxon>Archelosauria</taxon>
        <taxon>Testudinata</taxon>
        <taxon>Testudines</taxon>
        <taxon>Cryptodira</taxon>
        <taxon>Durocryptodira</taxon>
        <taxon>Americhelydia</taxon>
        <taxon>Chelydroidea</taxon>
        <taxon>Chelydridae</taxon>
        <taxon>Chelydra</taxon>
    </lineage>
</organism>
<dbReference type="InterPro" id="IPR006053">
    <property type="entry name" value="TNF"/>
</dbReference>
<evidence type="ECO:0000256" key="9">
    <source>
        <dbReference type="ARBA" id="ARBA00022989"/>
    </source>
</evidence>
<dbReference type="PRINTS" id="PR01236">
    <property type="entry name" value="TNFBETA"/>
</dbReference>
<dbReference type="SUPFAM" id="SSF49842">
    <property type="entry name" value="TNF-like"/>
    <property type="match status" value="1"/>
</dbReference>
<dbReference type="Proteomes" id="UP000694403">
    <property type="component" value="Unplaced"/>
</dbReference>
<evidence type="ECO:0000256" key="16">
    <source>
        <dbReference type="ARBA" id="ARBA00046860"/>
    </source>
</evidence>
<dbReference type="Ensembl" id="ENSCSRT00000019025.1">
    <property type="protein sequence ID" value="ENSCSRP00000018184.1"/>
    <property type="gene ID" value="ENSCSRG00000013939.1"/>
</dbReference>
<evidence type="ECO:0000256" key="8">
    <source>
        <dbReference type="ARBA" id="ARBA00022968"/>
    </source>
</evidence>
<dbReference type="GO" id="GO:0005125">
    <property type="term" value="F:cytokine activity"/>
    <property type="evidence" value="ECO:0007669"/>
    <property type="project" value="UniProtKB-KW"/>
</dbReference>
<evidence type="ECO:0000256" key="6">
    <source>
        <dbReference type="ARBA" id="ARBA00022692"/>
    </source>
</evidence>
<dbReference type="GO" id="GO:0006955">
    <property type="term" value="P:immune response"/>
    <property type="evidence" value="ECO:0007669"/>
    <property type="project" value="InterPro"/>
</dbReference>
<dbReference type="GO" id="GO:0005615">
    <property type="term" value="C:extracellular space"/>
    <property type="evidence" value="ECO:0007669"/>
    <property type="project" value="UniProtKB-KW"/>
</dbReference>
<evidence type="ECO:0000313" key="19">
    <source>
        <dbReference type="Ensembl" id="ENSCSRP00000018184.1"/>
    </source>
</evidence>
<feature type="region of interest" description="Disordered" evidence="17">
    <location>
        <begin position="1"/>
        <end position="53"/>
    </location>
</feature>
<dbReference type="InterPro" id="IPR006052">
    <property type="entry name" value="TNF_dom"/>
</dbReference>
<dbReference type="InterPro" id="IPR008983">
    <property type="entry name" value="Tumour_necrosis_fac-like_dom"/>
</dbReference>
<dbReference type="InterPro" id="IPR002960">
    <property type="entry name" value="TNF_beta"/>
</dbReference>
<dbReference type="GO" id="GO:0043123">
    <property type="term" value="P:positive regulation of canonical NF-kappaB signal transduction"/>
    <property type="evidence" value="ECO:0007669"/>
    <property type="project" value="TreeGrafter"/>
</dbReference>
<dbReference type="AlphaFoldDB" id="A0A8C3SSE4"/>
<keyword evidence="11" id="KW-1015">Disulfide bond</keyword>
<keyword evidence="9" id="KW-1133">Transmembrane helix</keyword>
<evidence type="ECO:0000256" key="17">
    <source>
        <dbReference type="SAM" id="MobiDB-lite"/>
    </source>
</evidence>
<dbReference type="Gene3D" id="2.60.120.40">
    <property type="match status" value="1"/>
</dbReference>
<evidence type="ECO:0000256" key="5">
    <source>
        <dbReference type="ARBA" id="ARBA00022514"/>
    </source>
</evidence>
<evidence type="ECO:0000256" key="15">
    <source>
        <dbReference type="ARBA" id="ARBA00046146"/>
    </source>
</evidence>
<evidence type="ECO:0000256" key="1">
    <source>
        <dbReference type="ARBA" id="ARBA00004606"/>
    </source>
</evidence>
<dbReference type="SMART" id="SM00207">
    <property type="entry name" value="TNF"/>
    <property type="match status" value="1"/>
</dbReference>
<name>A0A8C3SSE4_CHESE</name>
<evidence type="ECO:0000256" key="7">
    <source>
        <dbReference type="ARBA" id="ARBA00022729"/>
    </source>
</evidence>
<dbReference type="PROSITE" id="PS50049">
    <property type="entry name" value="THD_2"/>
    <property type="match status" value="1"/>
</dbReference>
<keyword evidence="10" id="KW-0472">Membrane</keyword>
<evidence type="ECO:0000256" key="11">
    <source>
        <dbReference type="ARBA" id="ARBA00023157"/>
    </source>
</evidence>
<dbReference type="PRINTS" id="PR01234">
    <property type="entry name" value="TNECROSISFCT"/>
</dbReference>
<dbReference type="GO" id="GO:2001238">
    <property type="term" value="P:positive regulation of extrinsic apoptotic signaling pathway"/>
    <property type="evidence" value="ECO:0007669"/>
    <property type="project" value="TreeGrafter"/>
</dbReference>
<evidence type="ECO:0000256" key="4">
    <source>
        <dbReference type="ARBA" id="ARBA00018403"/>
    </source>
</evidence>
<evidence type="ECO:0000256" key="13">
    <source>
        <dbReference type="ARBA" id="ARBA00033253"/>
    </source>
</evidence>
<comment type="subcellular location">
    <subcellularLocation>
        <location evidence="1">Membrane</location>
        <topology evidence="1">Single-pass type II membrane protein</topology>
    </subcellularLocation>
</comment>
<dbReference type="Pfam" id="PF00229">
    <property type="entry name" value="TNF"/>
    <property type="match status" value="1"/>
</dbReference>
<accession>A0A8C3SSE4</accession>
<evidence type="ECO:0000256" key="10">
    <source>
        <dbReference type="ARBA" id="ARBA00023136"/>
    </source>
</evidence>
<proteinExistence type="inferred from homology"/>
<reference evidence="19" key="1">
    <citation type="submission" date="2025-08" db="UniProtKB">
        <authorList>
            <consortium name="Ensembl"/>
        </authorList>
    </citation>
    <scope>IDENTIFICATION</scope>
</reference>
<keyword evidence="20" id="KW-1185">Reference proteome</keyword>
<evidence type="ECO:0000256" key="12">
    <source>
        <dbReference type="ARBA" id="ARBA00029751"/>
    </source>
</evidence>
<reference evidence="19" key="2">
    <citation type="submission" date="2025-09" db="UniProtKB">
        <authorList>
            <consortium name="Ensembl"/>
        </authorList>
    </citation>
    <scope>IDENTIFICATION</scope>
</reference>
<feature type="domain" description="THD" evidence="18">
    <location>
        <begin position="76"/>
        <end position="216"/>
    </location>
</feature>
<dbReference type="CDD" id="cd00184">
    <property type="entry name" value="TNF"/>
    <property type="match status" value="1"/>
</dbReference>
<keyword evidence="5" id="KW-0202">Cytokine</keyword>
<dbReference type="GO" id="GO:0005164">
    <property type="term" value="F:tumor necrosis factor receptor binding"/>
    <property type="evidence" value="ECO:0007669"/>
    <property type="project" value="InterPro"/>
</dbReference>
<comment type="function">
    <text evidence="15">Cytokine that in its homotrimeric form binds to TNFRSF1A/TNFR1, TNFRSF1B/TNFBR and TNFRSF14/HVEM. In its heterotrimeric form with LTB binds to TNFRSF3/LTBR. Lymphotoxin is produced by lymphocytes and is cytotoxic for a wide range of tumor cells in vitro and in vivo.</text>
</comment>
<keyword evidence="7" id="KW-0732">Signal</keyword>
<dbReference type="PANTHER" id="PTHR11471">
    <property type="entry name" value="TUMOR NECROSIS FACTOR FAMILY MEMBER"/>
    <property type="match status" value="1"/>
</dbReference>
<sequence>MGLDGGPEAPNTPVSIRPPHLLPPQPQTGLVSGIHSREPRRPALPPVGLSNEPSLSFSTAAPWTPLGQRAGRTHSPAAHLIGHPGASGERLRWRSDVDASFTRGGFRLANGSLVVPASGLYFVYFQASFLGAACPAGAEPLILAHRVLLFSDTYPQDVPILSAHKTACPGGGPWYRALRQGAAFALQKGDRLSTQTEGEAHLLAGQGALSFGAFAL</sequence>
<dbReference type="GO" id="GO:0016020">
    <property type="term" value="C:membrane"/>
    <property type="evidence" value="ECO:0007669"/>
    <property type="project" value="UniProtKB-SubCell"/>
</dbReference>
<keyword evidence="6" id="KW-0812">Transmembrane</keyword>
<comment type="similarity">
    <text evidence="2">Belongs to the tumor necrosis factor family.</text>
</comment>
<evidence type="ECO:0000256" key="2">
    <source>
        <dbReference type="ARBA" id="ARBA00008670"/>
    </source>
</evidence>
<dbReference type="PANTHER" id="PTHR11471:SF23">
    <property type="entry name" value="TUMOR NECROSIS FACTOR"/>
    <property type="match status" value="1"/>
</dbReference>
<evidence type="ECO:0000313" key="20">
    <source>
        <dbReference type="Proteomes" id="UP000694403"/>
    </source>
</evidence>
<evidence type="ECO:0000259" key="18">
    <source>
        <dbReference type="PROSITE" id="PS50049"/>
    </source>
</evidence>